<organism evidence="2 3">
    <name type="scientific">Pseudothauera nasutitermitis</name>
    <dbReference type="NCBI Taxonomy" id="2565930"/>
    <lineage>
        <taxon>Bacteria</taxon>
        <taxon>Pseudomonadati</taxon>
        <taxon>Pseudomonadota</taxon>
        <taxon>Betaproteobacteria</taxon>
        <taxon>Rhodocyclales</taxon>
        <taxon>Zoogloeaceae</taxon>
        <taxon>Pseudothauera</taxon>
    </lineage>
</organism>
<accession>A0A4S4AX11</accession>
<dbReference type="AlphaFoldDB" id="A0A4S4AX11"/>
<evidence type="ECO:0000313" key="3">
    <source>
        <dbReference type="Proteomes" id="UP000308430"/>
    </source>
</evidence>
<keyword evidence="1" id="KW-1133">Transmembrane helix</keyword>
<evidence type="ECO:0000313" key="2">
    <source>
        <dbReference type="EMBL" id="THF64564.1"/>
    </source>
</evidence>
<dbReference type="RefSeq" id="WP_136348283.1">
    <property type="nucleotide sequence ID" value="NZ_SSOC01000004.1"/>
</dbReference>
<comment type="caution">
    <text evidence="2">The sequence shown here is derived from an EMBL/GenBank/DDBJ whole genome shotgun (WGS) entry which is preliminary data.</text>
</comment>
<keyword evidence="1" id="KW-0472">Membrane</keyword>
<gene>
    <name evidence="2" type="ORF">E6C76_10895</name>
</gene>
<evidence type="ECO:0000256" key="1">
    <source>
        <dbReference type="SAM" id="Phobius"/>
    </source>
</evidence>
<dbReference type="EMBL" id="SSOC01000004">
    <property type="protein sequence ID" value="THF64564.1"/>
    <property type="molecule type" value="Genomic_DNA"/>
</dbReference>
<reference evidence="2 3" key="1">
    <citation type="submission" date="2019-04" db="EMBL/GenBank/DDBJ databases">
        <title>Azoarcus nasutitermitis sp. nov. isolated from termite nest.</title>
        <authorList>
            <person name="Lin S.-Y."/>
            <person name="Hameed A."/>
            <person name="Hsu Y.-H."/>
            <person name="Young C.-C."/>
        </authorList>
    </citation>
    <scope>NUCLEOTIDE SEQUENCE [LARGE SCALE GENOMIC DNA]</scope>
    <source>
        <strain evidence="2 3">CC-YHH838</strain>
    </source>
</reference>
<proteinExistence type="predicted"/>
<name>A0A4S4AX11_9RHOO</name>
<dbReference type="OrthoDB" id="5493674at2"/>
<feature type="transmembrane region" description="Helical" evidence="1">
    <location>
        <begin position="31"/>
        <end position="50"/>
    </location>
</feature>
<keyword evidence="3" id="KW-1185">Reference proteome</keyword>
<keyword evidence="1" id="KW-0812">Transmembrane</keyword>
<sequence>MSRAGVRPGAFRCPVRRPPAFSGRGRQTGQAAVYGLFVIVGSVVALFFLFNTGQLSGEKTKLVNTGDAVAYSAGVMNARTLNYQAYANRAMLANTVAIAQLVSLSSWVAHVETLGQEYGGGRWVNWSKYPTYYPSYLVAQTAGEYLAMLNEDRFGGSPLEALASASDGIIRSRLMTAQQVAHAGLIPARRRVMEEVAQANYRDDGSVTVEQLILGVDMPGFVTRYAGDERTRFAEAAKVAAKLDDFVPKRSWTIPALYPQGCPYAFDWLSRRGGTELIGFDEWKALDTLSEWRWKMSKSGNCYLSENALGYGARTAADQPDADTDFRRYDYARITNPFASLLALSTASSDAWDYSGLPNFYDLSESRLEEDDPALRFSVRIRRPVGQTRTSEGRAAVRGSGADNRIAQSLNNFQAAPAGGDELVAVSASEAFFERTGDNVYGQKLGKPRELASLFNPFWQVRLVSADDEARFAQGQQGAVLP</sequence>
<protein>
    <submittedName>
        <fullName evidence="2">Uncharacterized protein</fullName>
    </submittedName>
</protein>
<dbReference type="Proteomes" id="UP000308430">
    <property type="component" value="Unassembled WGS sequence"/>
</dbReference>